<dbReference type="EMBL" id="JABMOJ010000492">
    <property type="protein sequence ID" value="NQV66269.1"/>
    <property type="molecule type" value="Genomic_DNA"/>
</dbReference>
<dbReference type="InterPro" id="IPR004891">
    <property type="entry name" value="Mercury-R_MerC"/>
</dbReference>
<keyword evidence="1" id="KW-0812">Transmembrane</keyword>
<dbReference type="GO" id="GO:0016020">
    <property type="term" value="C:membrane"/>
    <property type="evidence" value="ECO:0007669"/>
    <property type="project" value="InterPro"/>
</dbReference>
<keyword evidence="1" id="KW-1133">Transmembrane helix</keyword>
<dbReference type="AlphaFoldDB" id="A0A973A8Y6"/>
<feature type="transmembrane region" description="Helical" evidence="1">
    <location>
        <begin position="58"/>
        <end position="76"/>
    </location>
</feature>
<gene>
    <name evidence="2" type="ORF">HQ497_12990</name>
</gene>
<dbReference type="Proteomes" id="UP000754644">
    <property type="component" value="Unassembled WGS sequence"/>
</dbReference>
<dbReference type="GO" id="GO:0015097">
    <property type="term" value="F:mercury ion transmembrane transporter activity"/>
    <property type="evidence" value="ECO:0007669"/>
    <property type="project" value="InterPro"/>
</dbReference>
<evidence type="ECO:0000313" key="3">
    <source>
        <dbReference type="Proteomes" id="UP000754644"/>
    </source>
</evidence>
<feature type="transmembrane region" description="Helical" evidence="1">
    <location>
        <begin position="83"/>
        <end position="102"/>
    </location>
</feature>
<evidence type="ECO:0000313" key="2">
    <source>
        <dbReference type="EMBL" id="NQV66269.1"/>
    </source>
</evidence>
<name>A0A973A8Y6_9GAMM</name>
<proteinExistence type="predicted"/>
<accession>A0A973A8Y6</accession>
<evidence type="ECO:0000256" key="1">
    <source>
        <dbReference type="SAM" id="Phobius"/>
    </source>
</evidence>
<protein>
    <submittedName>
        <fullName evidence="2">MerC domain-containing protein</fullName>
    </submittedName>
</protein>
<organism evidence="2 3">
    <name type="scientific">SAR86 cluster bacterium</name>
    <dbReference type="NCBI Taxonomy" id="2030880"/>
    <lineage>
        <taxon>Bacteria</taxon>
        <taxon>Pseudomonadati</taxon>
        <taxon>Pseudomonadota</taxon>
        <taxon>Gammaproteobacteria</taxon>
        <taxon>SAR86 cluster</taxon>
    </lineage>
</organism>
<reference evidence="2" key="1">
    <citation type="submission" date="2020-05" db="EMBL/GenBank/DDBJ databases">
        <title>Sulfur intermediates as new biogeochemical hubs in an aquatic model microbial ecosystem.</title>
        <authorList>
            <person name="Vigneron A."/>
        </authorList>
    </citation>
    <scope>NUCLEOTIDE SEQUENCE</scope>
    <source>
        <strain evidence="2">Bin.250</strain>
    </source>
</reference>
<sequence>MSDETKHSTEPQSRERWLDGMAVILSGTCMVHCLVLPLLVTVFPIVQGSLLDEQQFHLVMLLLILPTSLIALTIGCRKHKDRLTLVLGTIGLSVLTFTALFGHDVFGYQGERIVTTLGGLVLALAHIQNFRCCRTVDCQHD</sequence>
<dbReference type="Pfam" id="PF03203">
    <property type="entry name" value="MerC"/>
    <property type="match status" value="1"/>
</dbReference>
<keyword evidence="1" id="KW-0472">Membrane</keyword>
<feature type="transmembrane region" description="Helical" evidence="1">
    <location>
        <begin position="21"/>
        <end position="46"/>
    </location>
</feature>
<comment type="caution">
    <text evidence="2">The sequence shown here is derived from an EMBL/GenBank/DDBJ whole genome shotgun (WGS) entry which is preliminary data.</text>
</comment>